<keyword evidence="6" id="KW-0226">DNA condensation</keyword>
<reference evidence="9" key="1">
    <citation type="journal article" date="2023" name="Insect Mol. Biol.">
        <title>Genome sequencing provides insights into the evolution of gene families encoding plant cell wall-degrading enzymes in longhorned beetles.</title>
        <authorList>
            <person name="Shin N.R."/>
            <person name="Okamura Y."/>
            <person name="Kirsch R."/>
            <person name="Pauchet Y."/>
        </authorList>
    </citation>
    <scope>NUCLEOTIDE SEQUENCE</scope>
    <source>
        <strain evidence="9">MMC_N1</strain>
    </source>
</reference>
<dbReference type="PANTHER" id="PTHR14418:SF5">
    <property type="entry name" value="CONDENSIN COMPLEX SUBUNIT 3"/>
    <property type="match status" value="1"/>
</dbReference>
<dbReference type="InterPro" id="IPR025977">
    <property type="entry name" value="Cnd3_C"/>
</dbReference>
<accession>A0ABQ9JAZ5</accession>
<comment type="similarity">
    <text evidence="2">Belongs to the CND3 (condensin subunit 3) family.</text>
</comment>
<dbReference type="InterPro" id="IPR011989">
    <property type="entry name" value="ARM-like"/>
</dbReference>
<dbReference type="EMBL" id="JAPWTJ010000836">
    <property type="protein sequence ID" value="KAJ8975351.1"/>
    <property type="molecule type" value="Genomic_DNA"/>
</dbReference>
<feature type="domain" description="Nuclear condensin complex subunit 3 C-terminal" evidence="8">
    <location>
        <begin position="489"/>
        <end position="795"/>
    </location>
</feature>
<proteinExistence type="inferred from homology"/>
<keyword evidence="4" id="KW-0132">Cell division</keyword>
<evidence type="ECO:0000256" key="5">
    <source>
        <dbReference type="ARBA" id="ARBA00022776"/>
    </source>
</evidence>
<protein>
    <recommendedName>
        <fullName evidence="8">Nuclear condensin complex subunit 3 C-terminal domain-containing protein</fullName>
    </recommendedName>
</protein>
<dbReference type="Proteomes" id="UP001162164">
    <property type="component" value="Unassembled WGS sequence"/>
</dbReference>
<dbReference type="SUPFAM" id="SSF48371">
    <property type="entry name" value="ARM repeat"/>
    <property type="match status" value="1"/>
</dbReference>
<dbReference type="InterPro" id="IPR027165">
    <property type="entry name" value="CND3"/>
</dbReference>
<keyword evidence="10" id="KW-1185">Reference proteome</keyword>
<evidence type="ECO:0000256" key="1">
    <source>
        <dbReference type="ARBA" id="ARBA00004286"/>
    </source>
</evidence>
<name>A0ABQ9JAZ5_9CUCU</name>
<evidence type="ECO:0000313" key="9">
    <source>
        <dbReference type="EMBL" id="KAJ8975351.1"/>
    </source>
</evidence>
<dbReference type="Pfam" id="PF12719">
    <property type="entry name" value="Cnd3"/>
    <property type="match status" value="1"/>
</dbReference>
<dbReference type="InterPro" id="IPR016024">
    <property type="entry name" value="ARM-type_fold"/>
</dbReference>
<gene>
    <name evidence="9" type="ORF">NQ317_000279</name>
</gene>
<sequence>MEDKIKLVLHNVQQTVSCHQKYLKVLENYYHKVIFHIGIDTKKPRTLDFLAQFVCALVKANENEPQQFLEDDLPSHPFLTEVINETLKYHDLAYVQARYHSCRFLTLILKHIGHDTNLDSDICDSIQDALLERILDPKASIRLQAVIAMVRLQEPINLDCPVINAYQSLLLDANPLIRKEVVKLIAPNAVTISKISERISDVDSHVRIAAYKRCSDIGPMLFKIIARQQILKCGFNETNKSAKNVFMENLLPKWLTAYNGNFLSLLAGIKLDADENDILNTEEISKQVMEAFFETTPIREIIEYLPVDENRLVPMNKLSSEVITYWSIITNFLRNSEDADEYLDNILPELTPFCNYIQRIIESKNLQNMKEWEYLDHQYVLYNLFDMAEQYDLSDEVGRRTFQKLVRSVLQHQHLQFKLAKKVIGIADKLISNVDIFTNEICQIISDIREPLVDRPSEQEESSEKVFQVAELKLLGLGCQSDDPETICQCLDLLSALLQLPSVNVVSPSLATCKNEFLLPLLTSSVVEINWRVLRCLALYSLLDKSIAEEHIKVLCIPIATYRAIPNYNKFAVITSVAAVCDLIQLYGSEIFGTDEDTTNTTTNTNNTTRRRLYRNEGADDVTVIDNNNRMNVEFIIEIVLDMLDDENDEIREIVITAITKLILSEFPVNPLLISRIILKWFNPLTEKSSDKIQQKLGTLIVNYTKLVKGAREVIETAVIPTLTTIAHAPRASPLADIDIDNVLRFLAAITNSSDTMDIVHVHTHLAQSLCFKIANKPSDPVVPYLSKMLLHLEIPENSSSIKELITQAELLLLEEEDILMKGPRRNIRKFVEKLKTVQIEDNTEGTINIDDNTKEMEKSSNVDCSAINNENSDNQEVPNEEQNTVNESEYNNGTVAIKEYMK</sequence>
<comment type="subcellular location">
    <subcellularLocation>
        <location evidence="1">Chromosome</location>
    </subcellularLocation>
</comment>
<evidence type="ECO:0000256" key="6">
    <source>
        <dbReference type="ARBA" id="ARBA00023067"/>
    </source>
</evidence>
<keyword evidence="3" id="KW-0158">Chromosome</keyword>
<keyword evidence="5" id="KW-0498">Mitosis</keyword>
<evidence type="ECO:0000256" key="3">
    <source>
        <dbReference type="ARBA" id="ARBA00022454"/>
    </source>
</evidence>
<evidence type="ECO:0000313" key="10">
    <source>
        <dbReference type="Proteomes" id="UP001162164"/>
    </source>
</evidence>
<evidence type="ECO:0000256" key="7">
    <source>
        <dbReference type="ARBA" id="ARBA00023306"/>
    </source>
</evidence>
<comment type="caution">
    <text evidence="9">The sequence shown here is derived from an EMBL/GenBank/DDBJ whole genome shotgun (WGS) entry which is preliminary data.</text>
</comment>
<dbReference type="Gene3D" id="1.25.10.10">
    <property type="entry name" value="Leucine-rich Repeat Variant"/>
    <property type="match status" value="1"/>
</dbReference>
<dbReference type="PANTHER" id="PTHR14418">
    <property type="entry name" value="CONDENSIN COMPLEX SUBUNIT 3-RELATED"/>
    <property type="match status" value="1"/>
</dbReference>
<evidence type="ECO:0000259" key="8">
    <source>
        <dbReference type="Pfam" id="PF12719"/>
    </source>
</evidence>
<organism evidence="9 10">
    <name type="scientific">Molorchus minor</name>
    <dbReference type="NCBI Taxonomy" id="1323400"/>
    <lineage>
        <taxon>Eukaryota</taxon>
        <taxon>Metazoa</taxon>
        <taxon>Ecdysozoa</taxon>
        <taxon>Arthropoda</taxon>
        <taxon>Hexapoda</taxon>
        <taxon>Insecta</taxon>
        <taxon>Pterygota</taxon>
        <taxon>Neoptera</taxon>
        <taxon>Endopterygota</taxon>
        <taxon>Coleoptera</taxon>
        <taxon>Polyphaga</taxon>
        <taxon>Cucujiformia</taxon>
        <taxon>Chrysomeloidea</taxon>
        <taxon>Cerambycidae</taxon>
        <taxon>Lamiinae</taxon>
        <taxon>Monochamini</taxon>
        <taxon>Molorchus</taxon>
    </lineage>
</organism>
<evidence type="ECO:0000256" key="2">
    <source>
        <dbReference type="ARBA" id="ARBA00006533"/>
    </source>
</evidence>
<evidence type="ECO:0000256" key="4">
    <source>
        <dbReference type="ARBA" id="ARBA00022618"/>
    </source>
</evidence>
<keyword evidence="7" id="KW-0131">Cell cycle</keyword>